<reference evidence="2" key="1">
    <citation type="submission" date="2019-12" db="EMBL/GenBank/DDBJ databases">
        <title>Genome sequencing and annotation of Brassica cretica.</title>
        <authorList>
            <person name="Studholme D.J."/>
            <person name="Sarris P.F."/>
        </authorList>
    </citation>
    <scope>NUCLEOTIDE SEQUENCE</scope>
    <source>
        <strain evidence="2">PFS-102/07</strain>
        <tissue evidence="2">Leaf</tissue>
    </source>
</reference>
<evidence type="ECO:0000313" key="2">
    <source>
        <dbReference type="EMBL" id="KAF2572040.1"/>
    </source>
</evidence>
<name>A0A8S9IPM1_BRACR</name>
<protein>
    <submittedName>
        <fullName evidence="2">Uncharacterized protein</fullName>
    </submittedName>
</protein>
<proteinExistence type="predicted"/>
<dbReference type="AlphaFoldDB" id="A0A8S9IPM1"/>
<evidence type="ECO:0000256" key="1">
    <source>
        <dbReference type="SAM" id="MobiDB-lite"/>
    </source>
</evidence>
<gene>
    <name evidence="2" type="ORF">F2Q70_00001553</name>
</gene>
<feature type="region of interest" description="Disordered" evidence="1">
    <location>
        <begin position="1"/>
        <end position="35"/>
    </location>
</feature>
<dbReference type="EMBL" id="QGKY02001015">
    <property type="protein sequence ID" value="KAF2572040.1"/>
    <property type="molecule type" value="Genomic_DNA"/>
</dbReference>
<sequence>MISGGAYWASNQPFMKTGKEKEEKEVQPDNLKGDGERLMQSWERPIDGMVKCNYDTASNTDDGWVLRDRLDWGSSLLGMA</sequence>
<organism evidence="2">
    <name type="scientific">Brassica cretica</name>
    <name type="common">Mustard</name>
    <dbReference type="NCBI Taxonomy" id="69181"/>
    <lineage>
        <taxon>Eukaryota</taxon>
        <taxon>Viridiplantae</taxon>
        <taxon>Streptophyta</taxon>
        <taxon>Embryophyta</taxon>
        <taxon>Tracheophyta</taxon>
        <taxon>Spermatophyta</taxon>
        <taxon>Magnoliopsida</taxon>
        <taxon>eudicotyledons</taxon>
        <taxon>Gunneridae</taxon>
        <taxon>Pentapetalae</taxon>
        <taxon>rosids</taxon>
        <taxon>malvids</taxon>
        <taxon>Brassicales</taxon>
        <taxon>Brassicaceae</taxon>
        <taxon>Brassiceae</taxon>
        <taxon>Brassica</taxon>
    </lineage>
</organism>
<accession>A0A8S9IPM1</accession>
<feature type="compositionally biased region" description="Basic and acidic residues" evidence="1">
    <location>
        <begin position="17"/>
        <end position="35"/>
    </location>
</feature>
<comment type="caution">
    <text evidence="2">The sequence shown here is derived from an EMBL/GenBank/DDBJ whole genome shotgun (WGS) entry which is preliminary data.</text>
</comment>